<keyword evidence="4" id="KW-1185">Reference proteome</keyword>
<dbReference type="VEuPathDB" id="FungiDB:MSYG_4248"/>
<dbReference type="Proteomes" id="UP000186303">
    <property type="component" value="Chromosome 8"/>
</dbReference>
<dbReference type="AlphaFoldDB" id="A0A1M8ABM8"/>
<sequence>MASSRRLGKELSELKSNMLSGVVSLEPEENNLYRWNVVIRGPVCECNVSRQAGTPYEGGFFPLSMEFPLDYPFKSPNVHFNCKVYHPNVDESGAMCIGIMKSDTWKPSTKVAMILEAIMQLMREPQPDDALIASIAEQYVKDREQFVMAAIECTKTHATP</sequence>
<dbReference type="Gene3D" id="3.10.110.10">
    <property type="entry name" value="Ubiquitin Conjugating Enzyme"/>
    <property type="match status" value="1"/>
</dbReference>
<dbReference type="STRING" id="1230383.A0A1M8ABM8"/>
<dbReference type="PROSITE" id="PS50127">
    <property type="entry name" value="UBC_2"/>
    <property type="match status" value="1"/>
</dbReference>
<evidence type="ECO:0000256" key="1">
    <source>
        <dbReference type="ARBA" id="ARBA00022786"/>
    </source>
</evidence>
<dbReference type="InterPro" id="IPR016135">
    <property type="entry name" value="UBQ-conjugating_enzyme/RWD"/>
</dbReference>
<keyword evidence="1" id="KW-0833">Ubl conjugation pathway</keyword>
<organism evidence="3 4">
    <name type="scientific">Malassezia sympodialis (strain ATCC 42132)</name>
    <name type="common">Atopic eczema-associated yeast</name>
    <dbReference type="NCBI Taxonomy" id="1230383"/>
    <lineage>
        <taxon>Eukaryota</taxon>
        <taxon>Fungi</taxon>
        <taxon>Dikarya</taxon>
        <taxon>Basidiomycota</taxon>
        <taxon>Ustilaginomycotina</taxon>
        <taxon>Malasseziomycetes</taxon>
        <taxon>Malasseziales</taxon>
        <taxon>Malasseziaceae</taxon>
        <taxon>Malassezia</taxon>
    </lineage>
</organism>
<dbReference type="OrthoDB" id="9978460at2759"/>
<proteinExistence type="predicted"/>
<protein>
    <submittedName>
        <fullName evidence="3">Similar to S.cerevisiae protein UBC5 (Ubiquitin-conjugating enzyme)</fullName>
    </submittedName>
</protein>
<dbReference type="OMA" id="ADLHTWH"/>
<gene>
    <name evidence="3" type="ORF">MSYG_4248</name>
</gene>
<evidence type="ECO:0000313" key="3">
    <source>
        <dbReference type="EMBL" id="SHO79895.1"/>
    </source>
</evidence>
<evidence type="ECO:0000259" key="2">
    <source>
        <dbReference type="PROSITE" id="PS50127"/>
    </source>
</evidence>
<dbReference type="InterPro" id="IPR000608">
    <property type="entry name" value="UBC"/>
</dbReference>
<accession>A0A1M8ABM8</accession>
<evidence type="ECO:0000313" key="4">
    <source>
        <dbReference type="Proteomes" id="UP000186303"/>
    </source>
</evidence>
<feature type="domain" description="UBC core" evidence="2">
    <location>
        <begin position="2"/>
        <end position="159"/>
    </location>
</feature>
<dbReference type="SUPFAM" id="SSF54495">
    <property type="entry name" value="UBC-like"/>
    <property type="match status" value="1"/>
</dbReference>
<reference evidence="4" key="1">
    <citation type="journal article" date="2017" name="Nucleic Acids Res.">
        <title>Proteogenomics produces comprehensive and highly accurate protein-coding gene annotation in a complete genome assembly of Malassezia sympodialis.</title>
        <authorList>
            <person name="Zhu Y."/>
            <person name="Engstroem P.G."/>
            <person name="Tellgren-Roth C."/>
            <person name="Baudo C.D."/>
            <person name="Kennell J.C."/>
            <person name="Sun S."/>
            <person name="Billmyre R.B."/>
            <person name="Schroeder M.S."/>
            <person name="Andersson A."/>
            <person name="Holm T."/>
            <person name="Sigurgeirsson B."/>
            <person name="Wu G."/>
            <person name="Sankaranarayanan S.R."/>
            <person name="Siddharthan R."/>
            <person name="Sanyal K."/>
            <person name="Lundeberg J."/>
            <person name="Nystedt B."/>
            <person name="Boekhout T."/>
            <person name="Dawson T.L. Jr."/>
            <person name="Heitman J."/>
            <person name="Scheynius A."/>
            <person name="Lehtioe J."/>
        </authorList>
    </citation>
    <scope>NUCLEOTIDE SEQUENCE [LARGE SCALE GENOMIC DNA]</scope>
    <source>
        <strain evidence="4">ATCC 42132</strain>
    </source>
</reference>
<name>A0A1M8ABM8_MALS4</name>
<dbReference type="EMBL" id="LT671828">
    <property type="protein sequence ID" value="SHO79895.1"/>
    <property type="molecule type" value="Genomic_DNA"/>
</dbReference>
<dbReference type="PANTHER" id="PTHR24067">
    <property type="entry name" value="UBIQUITIN-CONJUGATING ENZYME E2"/>
    <property type="match status" value="1"/>
</dbReference>
<dbReference type="InterPro" id="IPR050113">
    <property type="entry name" value="Ub_conjugating_enzyme"/>
</dbReference>
<dbReference type="SMART" id="SM00212">
    <property type="entry name" value="UBCc"/>
    <property type="match status" value="1"/>
</dbReference>
<dbReference type="Pfam" id="PF00179">
    <property type="entry name" value="UQ_con"/>
    <property type="match status" value="1"/>
</dbReference>